<feature type="compositionally biased region" description="Low complexity" evidence="1">
    <location>
        <begin position="92"/>
        <end position="107"/>
    </location>
</feature>
<protein>
    <submittedName>
        <fullName evidence="2">Penicillin-binding protein 1B</fullName>
    </submittedName>
</protein>
<dbReference type="Proteomes" id="UP000255163">
    <property type="component" value="Unassembled WGS sequence"/>
</dbReference>
<feature type="compositionally biased region" description="Polar residues" evidence="1">
    <location>
        <begin position="72"/>
        <end position="91"/>
    </location>
</feature>
<name>A0A376FHD4_ENTAS</name>
<evidence type="ECO:0000313" key="3">
    <source>
        <dbReference type="Proteomes" id="UP000255163"/>
    </source>
</evidence>
<feature type="region of interest" description="Disordered" evidence="1">
    <location>
        <begin position="69"/>
        <end position="127"/>
    </location>
</feature>
<sequence length="127" mass="13841">MVITWVGRDNNQPTKLYGASGAMSIYQRYLANQSPVPLNLVAPEDIVDMGVDSSGNFVCGGGMRTLPVWTANPDSLCQQSQPEQPTGNPFDQSSQPQQPQQQQPQQQNEKKDSDGVAGWIKDMFGGN</sequence>
<dbReference type="AlphaFoldDB" id="A0A376FHD4"/>
<gene>
    <name evidence="2" type="primary">mrcB_4</name>
    <name evidence="2" type="ORF">NCTC12123_05451</name>
</gene>
<reference evidence="2 3" key="1">
    <citation type="submission" date="2018-06" db="EMBL/GenBank/DDBJ databases">
        <authorList>
            <consortium name="Pathogen Informatics"/>
            <person name="Doyle S."/>
        </authorList>
    </citation>
    <scope>NUCLEOTIDE SEQUENCE [LARGE SCALE GENOMIC DNA]</scope>
    <source>
        <strain evidence="2 3">NCTC12123</strain>
    </source>
</reference>
<evidence type="ECO:0000313" key="2">
    <source>
        <dbReference type="EMBL" id="STD26176.1"/>
    </source>
</evidence>
<organism evidence="2 3">
    <name type="scientific">Enterobacter asburiae</name>
    <dbReference type="NCBI Taxonomy" id="61645"/>
    <lineage>
        <taxon>Bacteria</taxon>
        <taxon>Pseudomonadati</taxon>
        <taxon>Pseudomonadota</taxon>
        <taxon>Gammaproteobacteria</taxon>
        <taxon>Enterobacterales</taxon>
        <taxon>Enterobacteriaceae</taxon>
        <taxon>Enterobacter</taxon>
        <taxon>Enterobacter cloacae complex</taxon>
    </lineage>
</organism>
<accession>A0A376FHD4</accession>
<dbReference type="Gene3D" id="3.40.710.10">
    <property type="entry name" value="DD-peptidase/beta-lactamase superfamily"/>
    <property type="match status" value="1"/>
</dbReference>
<evidence type="ECO:0000256" key="1">
    <source>
        <dbReference type="SAM" id="MobiDB-lite"/>
    </source>
</evidence>
<dbReference type="EMBL" id="UFYI01000007">
    <property type="protein sequence ID" value="STD26176.1"/>
    <property type="molecule type" value="Genomic_DNA"/>
</dbReference>
<proteinExistence type="predicted"/>
<dbReference type="InterPro" id="IPR012338">
    <property type="entry name" value="Beta-lactam/transpept-like"/>
</dbReference>